<dbReference type="EMBL" id="LRBV02000009">
    <property type="status" value="NOT_ANNOTATED_CDS"/>
    <property type="molecule type" value="Genomic_DNA"/>
</dbReference>
<feature type="domain" description="SAM" evidence="4">
    <location>
        <begin position="139"/>
        <end position="183"/>
    </location>
</feature>
<evidence type="ECO:0000256" key="3">
    <source>
        <dbReference type="SAM" id="Phobius"/>
    </source>
</evidence>
<protein>
    <recommendedName>
        <fullName evidence="4">SAM domain-containing protein</fullName>
    </recommendedName>
</protein>
<dbReference type="Pfam" id="PF00536">
    <property type="entry name" value="SAM_1"/>
    <property type="match status" value="1"/>
</dbReference>
<dbReference type="PROSITE" id="PS50105">
    <property type="entry name" value="SAM_DOMAIN"/>
    <property type="match status" value="1"/>
</dbReference>
<keyword evidence="1" id="KW-0677">Repeat</keyword>
<keyword evidence="3" id="KW-0812">Transmembrane</keyword>
<evidence type="ECO:0000256" key="2">
    <source>
        <dbReference type="SAM" id="MobiDB-lite"/>
    </source>
</evidence>
<dbReference type="Gramene" id="QL09p052136:mrna">
    <property type="protein sequence ID" value="QL09p052136:mrna"/>
    <property type="gene ID" value="QL09p052136"/>
</dbReference>
<dbReference type="PANTHER" id="PTHR10627">
    <property type="entry name" value="SCP160"/>
    <property type="match status" value="1"/>
</dbReference>
<feature type="compositionally biased region" description="Basic and acidic residues" evidence="2">
    <location>
        <begin position="1"/>
        <end position="18"/>
    </location>
</feature>
<feature type="region of interest" description="Disordered" evidence="2">
    <location>
        <begin position="92"/>
        <end position="141"/>
    </location>
</feature>
<dbReference type="Proteomes" id="UP000594261">
    <property type="component" value="Chromosome 9"/>
</dbReference>
<dbReference type="OMA" id="FDIFEMY"/>
<feature type="compositionally biased region" description="Basic and acidic residues" evidence="2">
    <location>
        <begin position="36"/>
        <end position="47"/>
    </location>
</feature>
<evidence type="ECO:0000313" key="5">
    <source>
        <dbReference type="EnsemblPlants" id="QL09p052136:mrna"/>
    </source>
</evidence>
<accession>A0A7N2MLS9</accession>
<dbReference type="FunCoup" id="A0A7N2MLS9">
    <property type="interactions" value="2612"/>
</dbReference>
<keyword evidence="3" id="KW-1133">Transmembrane helix</keyword>
<feature type="compositionally biased region" description="Basic and acidic residues" evidence="2">
    <location>
        <begin position="105"/>
        <end position="114"/>
    </location>
</feature>
<reference evidence="5 6" key="1">
    <citation type="journal article" date="2016" name="G3 (Bethesda)">
        <title>First Draft Assembly and Annotation of the Genome of a California Endemic Oak Quercus lobata Nee (Fagaceae).</title>
        <authorList>
            <person name="Sork V.L."/>
            <person name="Fitz-Gibbon S.T."/>
            <person name="Puiu D."/>
            <person name="Crepeau M."/>
            <person name="Gugger P.F."/>
            <person name="Sherman R."/>
            <person name="Stevens K."/>
            <person name="Langley C.H."/>
            <person name="Pellegrini M."/>
            <person name="Salzberg S.L."/>
        </authorList>
    </citation>
    <scope>NUCLEOTIDE SEQUENCE [LARGE SCALE GENOMIC DNA]</scope>
    <source>
        <strain evidence="5 6">cv. SW786</strain>
    </source>
</reference>
<keyword evidence="6" id="KW-1185">Reference proteome</keyword>
<keyword evidence="3" id="KW-0472">Membrane</keyword>
<dbReference type="EnsemblPlants" id="QL09p052136:mrna">
    <property type="protein sequence ID" value="QL09p052136:mrna"/>
    <property type="gene ID" value="QL09p052136"/>
</dbReference>
<organism evidence="5 6">
    <name type="scientific">Quercus lobata</name>
    <name type="common">Valley oak</name>
    <dbReference type="NCBI Taxonomy" id="97700"/>
    <lineage>
        <taxon>Eukaryota</taxon>
        <taxon>Viridiplantae</taxon>
        <taxon>Streptophyta</taxon>
        <taxon>Embryophyta</taxon>
        <taxon>Tracheophyta</taxon>
        <taxon>Spermatophyta</taxon>
        <taxon>Magnoliopsida</taxon>
        <taxon>eudicotyledons</taxon>
        <taxon>Gunneridae</taxon>
        <taxon>Pentapetalae</taxon>
        <taxon>rosids</taxon>
        <taxon>fabids</taxon>
        <taxon>Fagales</taxon>
        <taxon>Fagaceae</taxon>
        <taxon>Quercus</taxon>
    </lineage>
</organism>
<sequence>MYADRVEAESKRSIKDRLNGTSIADTRRRQFTGKRQRQDDKWEHDLYNEDEPQISNNKVGARDLRLKLQKKSLGQASQRGSLSGVRDLRDKLTGLNDTQPMNVDPPKRKLEAQRPTRKSVAEVPAPELKKGTNPAPRKKAGTSVDDFLNSLGLEKYLITFQAEEVDMTALVHMTDDDLKALGIPMVNPMKLCPNICSLMLHFFCLNIGFVELLIAMTQTKKKRKKMLDLWHISYIYVRKST</sequence>
<dbReference type="SUPFAM" id="SSF47769">
    <property type="entry name" value="SAM/Pointed domain"/>
    <property type="match status" value="1"/>
</dbReference>
<dbReference type="InterPro" id="IPR013761">
    <property type="entry name" value="SAM/pointed_sf"/>
</dbReference>
<evidence type="ECO:0000313" key="6">
    <source>
        <dbReference type="Proteomes" id="UP000594261"/>
    </source>
</evidence>
<dbReference type="InParanoid" id="A0A7N2MLS9"/>
<proteinExistence type="predicted"/>
<dbReference type="SMART" id="SM00454">
    <property type="entry name" value="SAM"/>
    <property type="match status" value="1"/>
</dbReference>
<feature type="region of interest" description="Disordered" evidence="2">
    <location>
        <begin position="1"/>
        <end position="58"/>
    </location>
</feature>
<dbReference type="AlphaFoldDB" id="A0A7N2MLS9"/>
<evidence type="ECO:0000259" key="4">
    <source>
        <dbReference type="PROSITE" id="PS50105"/>
    </source>
</evidence>
<reference evidence="5" key="2">
    <citation type="submission" date="2021-01" db="UniProtKB">
        <authorList>
            <consortium name="EnsemblPlants"/>
        </authorList>
    </citation>
    <scope>IDENTIFICATION</scope>
</reference>
<name>A0A7N2MLS9_QUELO</name>
<dbReference type="InterPro" id="IPR001660">
    <property type="entry name" value="SAM"/>
</dbReference>
<dbReference type="Gene3D" id="1.10.150.50">
    <property type="entry name" value="Transcription Factor, Ets-1"/>
    <property type="match status" value="1"/>
</dbReference>
<dbReference type="PANTHER" id="PTHR10627:SF74">
    <property type="entry name" value="OS08G0526500 PROTEIN"/>
    <property type="match status" value="1"/>
</dbReference>
<dbReference type="CDD" id="cd09487">
    <property type="entry name" value="SAM_superfamily"/>
    <property type="match status" value="1"/>
</dbReference>
<feature type="transmembrane region" description="Helical" evidence="3">
    <location>
        <begin position="198"/>
        <end position="216"/>
    </location>
</feature>
<evidence type="ECO:0000256" key="1">
    <source>
        <dbReference type="ARBA" id="ARBA00022737"/>
    </source>
</evidence>